<dbReference type="AlphaFoldDB" id="A0AAD6VD16"/>
<feature type="region of interest" description="Disordered" evidence="1">
    <location>
        <begin position="1"/>
        <end position="127"/>
    </location>
</feature>
<organism evidence="2 3">
    <name type="scientific">Mycena pura</name>
    <dbReference type="NCBI Taxonomy" id="153505"/>
    <lineage>
        <taxon>Eukaryota</taxon>
        <taxon>Fungi</taxon>
        <taxon>Dikarya</taxon>
        <taxon>Basidiomycota</taxon>
        <taxon>Agaricomycotina</taxon>
        <taxon>Agaricomycetes</taxon>
        <taxon>Agaricomycetidae</taxon>
        <taxon>Agaricales</taxon>
        <taxon>Marasmiineae</taxon>
        <taxon>Mycenaceae</taxon>
        <taxon>Mycena</taxon>
    </lineage>
</organism>
<evidence type="ECO:0000313" key="2">
    <source>
        <dbReference type="EMBL" id="KAJ7209308.1"/>
    </source>
</evidence>
<dbReference type="EMBL" id="JARJCW010000031">
    <property type="protein sequence ID" value="KAJ7209308.1"/>
    <property type="molecule type" value="Genomic_DNA"/>
</dbReference>
<protein>
    <submittedName>
        <fullName evidence="2">Uncharacterized protein</fullName>
    </submittedName>
</protein>
<dbReference type="Proteomes" id="UP001219525">
    <property type="component" value="Unassembled WGS sequence"/>
</dbReference>
<feature type="compositionally biased region" description="Basic and acidic residues" evidence="1">
    <location>
        <begin position="30"/>
        <end position="43"/>
    </location>
</feature>
<feature type="compositionally biased region" description="Basic and acidic residues" evidence="1">
    <location>
        <begin position="279"/>
        <end position="313"/>
    </location>
</feature>
<comment type="caution">
    <text evidence="2">The sequence shown here is derived from an EMBL/GenBank/DDBJ whole genome shotgun (WGS) entry which is preliminary data.</text>
</comment>
<feature type="compositionally biased region" description="Basic and acidic residues" evidence="1">
    <location>
        <begin position="64"/>
        <end position="93"/>
    </location>
</feature>
<feature type="region of interest" description="Disordered" evidence="1">
    <location>
        <begin position="165"/>
        <end position="231"/>
    </location>
</feature>
<keyword evidence="3" id="KW-1185">Reference proteome</keyword>
<sequence>MPGWRRAGGLGVNHELRSAGATARKWHRGRREDKDVKDDRLDYLCDATDPVYKKQSYSDTPNFTKEEDTVDGERKNQSKERSPSPRDPGRDTKNQIVEQSQQPTQAMSVSKHEWLQSPSPQGSKIAEERWGAVNELNSHTVRQRCIQYSMCQYMAGPEFLTQANTRKTRGAHQASRPEGNIPKESEWIEEESRSSGDAEPKDQMELGRMTKGIMDSGGNGAGSQKEQCRNNSNRYAEEGCRTCRKGFAHSGIDGLRAYIDVGKTARECGAPGSLEDEEKNAQDIKEEDRDVIAKGRESTIDSDPGHHVVRDVEGGLQETQREPGSLQDRVDRNEQGSRRAGGLGVNHELRSAGATARKWHRGRREDKDVKDDRLDYLCDATDPVYKVHHVSMMNTC</sequence>
<gene>
    <name evidence="2" type="ORF">GGX14DRAFT_395413</name>
</gene>
<name>A0AAD6VD16_9AGAR</name>
<accession>A0AAD6VD16</accession>
<feature type="region of interest" description="Disordered" evidence="1">
    <location>
        <begin position="268"/>
        <end position="367"/>
    </location>
</feature>
<feature type="compositionally biased region" description="Polar residues" evidence="1">
    <location>
        <begin position="222"/>
        <end position="231"/>
    </location>
</feature>
<proteinExistence type="predicted"/>
<evidence type="ECO:0000256" key="1">
    <source>
        <dbReference type="SAM" id="MobiDB-lite"/>
    </source>
</evidence>
<feature type="compositionally biased region" description="Basic and acidic residues" evidence="1">
    <location>
        <begin position="181"/>
        <end position="205"/>
    </location>
</feature>
<feature type="compositionally biased region" description="Basic and acidic residues" evidence="1">
    <location>
        <begin position="328"/>
        <end position="337"/>
    </location>
</feature>
<feature type="compositionally biased region" description="Gly residues" evidence="1">
    <location>
        <begin position="1"/>
        <end position="11"/>
    </location>
</feature>
<feature type="compositionally biased region" description="Polar residues" evidence="1">
    <location>
        <begin position="94"/>
        <end position="108"/>
    </location>
</feature>
<reference evidence="2" key="1">
    <citation type="submission" date="2023-03" db="EMBL/GenBank/DDBJ databases">
        <title>Massive genome expansion in bonnet fungi (Mycena s.s.) driven by repeated elements and novel gene families across ecological guilds.</title>
        <authorList>
            <consortium name="Lawrence Berkeley National Laboratory"/>
            <person name="Harder C.B."/>
            <person name="Miyauchi S."/>
            <person name="Viragh M."/>
            <person name="Kuo A."/>
            <person name="Thoen E."/>
            <person name="Andreopoulos B."/>
            <person name="Lu D."/>
            <person name="Skrede I."/>
            <person name="Drula E."/>
            <person name="Henrissat B."/>
            <person name="Morin E."/>
            <person name="Kohler A."/>
            <person name="Barry K."/>
            <person name="LaButti K."/>
            <person name="Morin E."/>
            <person name="Salamov A."/>
            <person name="Lipzen A."/>
            <person name="Mereny Z."/>
            <person name="Hegedus B."/>
            <person name="Baldrian P."/>
            <person name="Stursova M."/>
            <person name="Weitz H."/>
            <person name="Taylor A."/>
            <person name="Grigoriev I.V."/>
            <person name="Nagy L.G."/>
            <person name="Martin F."/>
            <person name="Kauserud H."/>
        </authorList>
    </citation>
    <scope>NUCLEOTIDE SEQUENCE</scope>
    <source>
        <strain evidence="2">9144</strain>
    </source>
</reference>
<evidence type="ECO:0000313" key="3">
    <source>
        <dbReference type="Proteomes" id="UP001219525"/>
    </source>
</evidence>